<keyword evidence="6" id="KW-1185">Reference proteome</keyword>
<evidence type="ECO:0000313" key="6">
    <source>
        <dbReference type="Proteomes" id="UP001596135"/>
    </source>
</evidence>
<organism evidence="5 6">
    <name type="scientific">Nocardioides hankookensis</name>
    <dbReference type="NCBI Taxonomy" id="443157"/>
    <lineage>
        <taxon>Bacteria</taxon>
        <taxon>Bacillati</taxon>
        <taxon>Actinomycetota</taxon>
        <taxon>Actinomycetes</taxon>
        <taxon>Propionibacteriales</taxon>
        <taxon>Nocardioidaceae</taxon>
        <taxon>Nocardioides</taxon>
    </lineage>
</organism>
<dbReference type="PANTHER" id="PTHR45947">
    <property type="entry name" value="SULFOQUINOVOSYL TRANSFERASE SQD2"/>
    <property type="match status" value="1"/>
</dbReference>
<dbReference type="EMBL" id="JBHSRJ010000004">
    <property type="protein sequence ID" value="MFC6043122.1"/>
    <property type="molecule type" value="Genomic_DNA"/>
</dbReference>
<reference evidence="6" key="1">
    <citation type="journal article" date="2019" name="Int. J. Syst. Evol. Microbiol.">
        <title>The Global Catalogue of Microorganisms (GCM) 10K type strain sequencing project: providing services to taxonomists for standard genome sequencing and annotation.</title>
        <authorList>
            <consortium name="The Broad Institute Genomics Platform"/>
            <consortium name="The Broad Institute Genome Sequencing Center for Infectious Disease"/>
            <person name="Wu L."/>
            <person name="Ma J."/>
        </authorList>
    </citation>
    <scope>NUCLEOTIDE SEQUENCE [LARGE SCALE GENOMIC DNA]</scope>
    <source>
        <strain evidence="6">CCUG 54522</strain>
    </source>
</reference>
<comment type="caution">
    <text evidence="5">The sequence shown here is derived from an EMBL/GenBank/DDBJ whole genome shotgun (WGS) entry which is preliminary data.</text>
</comment>
<dbReference type="CDD" id="cd03801">
    <property type="entry name" value="GT4_PimA-like"/>
    <property type="match status" value="1"/>
</dbReference>
<dbReference type="GO" id="GO:0016757">
    <property type="term" value="F:glycosyltransferase activity"/>
    <property type="evidence" value="ECO:0007669"/>
    <property type="project" value="UniProtKB-KW"/>
</dbReference>
<dbReference type="Proteomes" id="UP001596135">
    <property type="component" value="Unassembled WGS sequence"/>
</dbReference>
<feature type="domain" description="Glycosyltransferase subfamily 4-like N-terminal" evidence="4">
    <location>
        <begin position="71"/>
        <end position="131"/>
    </location>
</feature>
<keyword evidence="2 5" id="KW-0808">Transferase</keyword>
<dbReference type="PANTHER" id="PTHR45947:SF3">
    <property type="entry name" value="SULFOQUINOVOSYL TRANSFERASE SQD2"/>
    <property type="match status" value="1"/>
</dbReference>
<dbReference type="RefSeq" id="WP_379152919.1">
    <property type="nucleotide sequence ID" value="NZ_JBHSRJ010000004.1"/>
</dbReference>
<dbReference type="InterPro" id="IPR028098">
    <property type="entry name" value="Glyco_trans_4-like_N"/>
</dbReference>
<evidence type="ECO:0000256" key="1">
    <source>
        <dbReference type="ARBA" id="ARBA00022676"/>
    </source>
</evidence>
<feature type="domain" description="Glycosyl transferase family 1" evidence="3">
    <location>
        <begin position="142"/>
        <end position="286"/>
    </location>
</feature>
<dbReference type="Pfam" id="PF00534">
    <property type="entry name" value="Glycos_transf_1"/>
    <property type="match status" value="1"/>
</dbReference>
<name>A0ABW1LIR5_9ACTN</name>
<keyword evidence="1 5" id="KW-0328">Glycosyltransferase</keyword>
<protein>
    <submittedName>
        <fullName evidence="5">Glycosyltransferase family 4 protein</fullName>
        <ecNumber evidence="5">2.4.-.-</ecNumber>
    </submittedName>
</protein>
<proteinExistence type="predicted"/>
<dbReference type="SUPFAM" id="SSF53756">
    <property type="entry name" value="UDP-Glycosyltransferase/glycogen phosphorylase"/>
    <property type="match status" value="1"/>
</dbReference>
<evidence type="ECO:0000256" key="2">
    <source>
        <dbReference type="ARBA" id="ARBA00022679"/>
    </source>
</evidence>
<dbReference type="InterPro" id="IPR050194">
    <property type="entry name" value="Glycosyltransferase_grp1"/>
</dbReference>
<sequence>MRTVHVVVPAGIDDPARPSGGNVYDRRVIAGLADAGWTVREHASTTTVPDGGLALVDGLLASPELVDEAARLRVVVLVHMPRGVVVAWEREVLRAAAAVVTTSRWTRRRLIEWYDLAPSRVRVAEPGVDLAAPAAGSASGGTLLCVGAVTFLKGYDVLSDALDGLGDLAWTCRGVGSTEIEPAFAARVGDAVRLTGPQTRAELDATYAEADLLVLASRAETYGMVVTEALARGVPVIASDVGGVHEAVGHAGVLVPPGDPGALAEALRRWLTDDAHRAALREAARARRTSLGDWSRTAALVSGALAEVVP</sequence>
<dbReference type="InterPro" id="IPR001296">
    <property type="entry name" value="Glyco_trans_1"/>
</dbReference>
<dbReference type="Gene3D" id="3.40.50.2000">
    <property type="entry name" value="Glycogen Phosphorylase B"/>
    <property type="match status" value="2"/>
</dbReference>
<evidence type="ECO:0000259" key="4">
    <source>
        <dbReference type="Pfam" id="PF13439"/>
    </source>
</evidence>
<accession>A0ABW1LIR5</accession>
<gene>
    <name evidence="5" type="ORF">ACFPYL_08555</name>
</gene>
<dbReference type="EC" id="2.4.-.-" evidence="5"/>
<dbReference type="Pfam" id="PF13439">
    <property type="entry name" value="Glyco_transf_4"/>
    <property type="match status" value="1"/>
</dbReference>
<evidence type="ECO:0000259" key="3">
    <source>
        <dbReference type="Pfam" id="PF00534"/>
    </source>
</evidence>
<evidence type="ECO:0000313" key="5">
    <source>
        <dbReference type="EMBL" id="MFC6043122.1"/>
    </source>
</evidence>